<organism evidence="2">
    <name type="scientific">Tanacetum cinerariifolium</name>
    <name type="common">Dalmatian daisy</name>
    <name type="synonym">Chrysanthemum cinerariifolium</name>
    <dbReference type="NCBI Taxonomy" id="118510"/>
    <lineage>
        <taxon>Eukaryota</taxon>
        <taxon>Viridiplantae</taxon>
        <taxon>Streptophyta</taxon>
        <taxon>Embryophyta</taxon>
        <taxon>Tracheophyta</taxon>
        <taxon>Spermatophyta</taxon>
        <taxon>Magnoliopsida</taxon>
        <taxon>eudicotyledons</taxon>
        <taxon>Gunneridae</taxon>
        <taxon>Pentapetalae</taxon>
        <taxon>asterids</taxon>
        <taxon>campanulids</taxon>
        <taxon>Asterales</taxon>
        <taxon>Asteraceae</taxon>
        <taxon>Asteroideae</taxon>
        <taxon>Anthemideae</taxon>
        <taxon>Anthemidinae</taxon>
        <taxon>Tanacetum</taxon>
    </lineage>
</organism>
<keyword evidence="2" id="KW-0808">Transferase</keyword>
<keyword evidence="2" id="KW-0548">Nucleotidyltransferase</keyword>
<dbReference type="GO" id="GO:0003964">
    <property type="term" value="F:RNA-directed DNA polymerase activity"/>
    <property type="evidence" value="ECO:0007669"/>
    <property type="project" value="UniProtKB-KW"/>
</dbReference>
<name>A0A6L2MUU9_TANCI</name>
<dbReference type="AlphaFoldDB" id="A0A6L2MUU9"/>
<dbReference type="EMBL" id="BKCJ010007225">
    <property type="protein sequence ID" value="GEU76165.1"/>
    <property type="molecule type" value="Genomic_DNA"/>
</dbReference>
<dbReference type="Gene3D" id="2.40.70.10">
    <property type="entry name" value="Acid Proteases"/>
    <property type="match status" value="1"/>
</dbReference>
<evidence type="ECO:0000256" key="1">
    <source>
        <dbReference type="SAM" id="MobiDB-lite"/>
    </source>
</evidence>
<accession>A0A6L2MUU9</accession>
<keyword evidence="2" id="KW-0695">RNA-directed DNA polymerase</keyword>
<gene>
    <name evidence="2" type="ORF">Tci_048143</name>
</gene>
<comment type="caution">
    <text evidence="2">The sequence shown here is derived from an EMBL/GenBank/DDBJ whole genome shotgun (WGS) entry which is preliminary data.</text>
</comment>
<protein>
    <submittedName>
        <fullName evidence="2">Reverse transcriptase domain-containing protein</fullName>
    </submittedName>
</protein>
<proteinExistence type="predicted"/>
<dbReference type="PANTHER" id="PTHR33067:SF31">
    <property type="entry name" value="RNA-DIRECTED DNA POLYMERASE"/>
    <property type="match status" value="1"/>
</dbReference>
<sequence length="508" mass="56373">MPAIIESKSKVRYSSNKPVVTKVSTNTSSSGISLDVAELKDMVKALLLDKKSQNQAPTTVKAVKENCVVENEPKSTKDTMIPTNNRSTEDVHPQVVQSKSLIRTTEPVNSPTIEPVTSPAWPISTQAKSNAFFVWNKLSLPDLTPTCMTLELADRLISCPVRVAEDVYAKVGSFYFSADFVAVDFDADPRVPLILGRYFLKTESALIDVFEGELTLHVGKEAITLILDQTSRYSANYNDMKEKQIDVIDMACEEYSHEVLGFSDIIASGNPTSYYDPIVSTTSLTLTPFENIDFLLEEVNAFLAIEDDPTSLKVDQSYLDPKGIHSLFPLQNSFPASIRFNEPPPRWDRNQQRSGSVFGAVAGENCPKCGHPVDGHYCQGCALLQKKFKEDLFTTGIVHGILQESSKPSIDNTNVVNTLREPFIVNHDPGKKSSQSPPQINHHCCYGCGDPLEANLVHDSPNVFNPPSQLPFYAFKFYGNDARYGHYCTPQVPFLYPESCCNQDIEFS</sequence>
<evidence type="ECO:0000313" key="2">
    <source>
        <dbReference type="EMBL" id="GEU76165.1"/>
    </source>
</evidence>
<dbReference type="PANTHER" id="PTHR33067">
    <property type="entry name" value="RNA-DIRECTED DNA POLYMERASE-RELATED"/>
    <property type="match status" value="1"/>
</dbReference>
<dbReference type="InterPro" id="IPR021109">
    <property type="entry name" value="Peptidase_aspartic_dom_sf"/>
</dbReference>
<feature type="region of interest" description="Disordered" evidence="1">
    <location>
        <begin position="72"/>
        <end position="92"/>
    </location>
</feature>
<reference evidence="2" key="1">
    <citation type="journal article" date="2019" name="Sci. Rep.">
        <title>Draft genome of Tanacetum cinerariifolium, the natural source of mosquito coil.</title>
        <authorList>
            <person name="Yamashiro T."/>
            <person name="Shiraishi A."/>
            <person name="Satake H."/>
            <person name="Nakayama K."/>
        </authorList>
    </citation>
    <scope>NUCLEOTIDE SEQUENCE</scope>
</reference>